<keyword evidence="2" id="KW-1185">Reference proteome</keyword>
<comment type="caution">
    <text evidence="1">The sequence shown here is derived from an EMBL/GenBank/DDBJ whole genome shotgun (WGS) entry which is preliminary data.</text>
</comment>
<organism evidence="1 2">
    <name type="scientific">Trichomalopsis sarcophagae</name>
    <dbReference type="NCBI Taxonomy" id="543379"/>
    <lineage>
        <taxon>Eukaryota</taxon>
        <taxon>Metazoa</taxon>
        <taxon>Ecdysozoa</taxon>
        <taxon>Arthropoda</taxon>
        <taxon>Hexapoda</taxon>
        <taxon>Insecta</taxon>
        <taxon>Pterygota</taxon>
        <taxon>Neoptera</taxon>
        <taxon>Endopterygota</taxon>
        <taxon>Hymenoptera</taxon>
        <taxon>Apocrita</taxon>
        <taxon>Proctotrupomorpha</taxon>
        <taxon>Chalcidoidea</taxon>
        <taxon>Pteromalidae</taxon>
        <taxon>Pteromalinae</taxon>
        <taxon>Trichomalopsis</taxon>
    </lineage>
</organism>
<proteinExistence type="predicted"/>
<reference evidence="1 2" key="1">
    <citation type="journal article" date="2017" name="Curr. Biol.">
        <title>The Evolution of Venom by Co-option of Single-Copy Genes.</title>
        <authorList>
            <person name="Martinson E.O."/>
            <person name="Mrinalini"/>
            <person name="Kelkar Y.D."/>
            <person name="Chang C.H."/>
            <person name="Werren J.H."/>
        </authorList>
    </citation>
    <scope>NUCLEOTIDE SEQUENCE [LARGE SCALE GENOMIC DNA]</scope>
    <source>
        <strain evidence="1 2">Alberta</strain>
        <tissue evidence="1">Whole body</tissue>
    </source>
</reference>
<name>A0A232EKQ4_9HYME</name>
<dbReference type="AlphaFoldDB" id="A0A232EKQ4"/>
<evidence type="ECO:0000313" key="1">
    <source>
        <dbReference type="EMBL" id="OXU18944.1"/>
    </source>
</evidence>
<dbReference type="Proteomes" id="UP000215335">
    <property type="component" value="Unassembled WGS sequence"/>
</dbReference>
<dbReference type="EMBL" id="NNAY01003728">
    <property type="protein sequence ID" value="OXU18944.1"/>
    <property type="molecule type" value="Genomic_DNA"/>
</dbReference>
<protein>
    <submittedName>
        <fullName evidence="1">Uncharacterized protein</fullName>
    </submittedName>
</protein>
<accession>A0A232EKQ4</accession>
<sequence>MTVYNIWVMFFFSFNLNRETSFNNVTFGPIDAVLEQEVEIQSVQPRPPVLYNKIWVFWRKINWVHAKARSCGHCIHLIISILWPKRKKKEICFGIDEISVGPPILLR</sequence>
<gene>
    <name evidence="1" type="ORF">TSAR_003951</name>
</gene>
<evidence type="ECO:0000313" key="2">
    <source>
        <dbReference type="Proteomes" id="UP000215335"/>
    </source>
</evidence>